<dbReference type="Proteomes" id="UP000037023">
    <property type="component" value="Unassembled WGS sequence"/>
</dbReference>
<dbReference type="EMBL" id="LGUP01000050">
    <property type="protein sequence ID" value="KOG33582.1"/>
    <property type="molecule type" value="Genomic_DNA"/>
</dbReference>
<organism evidence="3 4">
    <name type="scientific">Streptomyces viridochromogenes</name>
    <dbReference type="NCBI Taxonomy" id="1938"/>
    <lineage>
        <taxon>Bacteria</taxon>
        <taxon>Bacillati</taxon>
        <taxon>Actinomycetota</taxon>
        <taxon>Actinomycetes</taxon>
        <taxon>Kitasatosporales</taxon>
        <taxon>Streptomycetaceae</taxon>
        <taxon>Streptomyces</taxon>
    </lineage>
</organism>
<dbReference type="InterPro" id="IPR006311">
    <property type="entry name" value="TAT_signal"/>
</dbReference>
<dbReference type="Pfam" id="PF13517">
    <property type="entry name" value="FG-GAP_3"/>
    <property type="match status" value="1"/>
</dbReference>
<dbReference type="PANTHER" id="PTHR46580:SF4">
    <property type="entry name" value="ATP_GTP-BINDING PROTEIN"/>
    <property type="match status" value="1"/>
</dbReference>
<dbReference type="PATRIC" id="fig|1938.6.peg.1773"/>
<evidence type="ECO:0000313" key="4">
    <source>
        <dbReference type="Proteomes" id="UP000037023"/>
    </source>
</evidence>
<dbReference type="AlphaFoldDB" id="A0A0L8L605"/>
<dbReference type="Gene3D" id="2.20.25.650">
    <property type="entry name" value="Tachylectin-2-like"/>
    <property type="match status" value="1"/>
</dbReference>
<dbReference type="InterPro" id="IPR013517">
    <property type="entry name" value="FG-GAP"/>
</dbReference>
<proteinExistence type="predicted"/>
<feature type="signal peptide" evidence="2">
    <location>
        <begin position="1"/>
        <end position="32"/>
    </location>
</feature>
<protein>
    <recommendedName>
        <fullName evidence="5">VCBS repeat-containing protein</fullName>
    </recommendedName>
</protein>
<dbReference type="InterPro" id="IPR028994">
    <property type="entry name" value="Integrin_alpha_N"/>
</dbReference>
<gene>
    <name evidence="3" type="ORF">ADK34_08080</name>
</gene>
<evidence type="ECO:0000313" key="3">
    <source>
        <dbReference type="EMBL" id="KOG33582.1"/>
    </source>
</evidence>
<dbReference type="PROSITE" id="PS51318">
    <property type="entry name" value="TAT"/>
    <property type="match status" value="1"/>
</dbReference>
<keyword evidence="1 2" id="KW-0732">Signal</keyword>
<dbReference type="SUPFAM" id="SSF69318">
    <property type="entry name" value="Integrin alpha N-terminal domain"/>
    <property type="match status" value="1"/>
</dbReference>
<sequence length="754" mass="78341">MPLTQHRTTSRSRLLTAAIAASLAVTAGTLVAAPVAVAGTPAVVAATGAEASIAFPLASEVVSAGETGFLSKSDAGEYRWTRLVDGTTSDLGQEEVLGAASDVVVTRPGINTVRLRDMATGAAPVDIAINFLGGGVHTPIGAVGGTVLTSVAPADGGTLLHLVTHEADGSTGNHAVTGLPADASALTFAAGIPGTALVGYQSAGKSHFAVVDLATRAVTETYANQGPVGYGQSAALSATHVAWVHHKPRSDGYFDDQLIVADRKSGQLTTLNTGGGAVKVGLVDGWVVYGEDETDPFEYRNRPRAVSLTGTSGWTPWIDHVTSVTAAPDGSVLVRGGSTVDGEGEGLYRVRGGASVTRELVAGTGEKTGVSVTSGPDIPAVLDLDKNQGVVPFTIGVSRRNVRVTVMISKAATPLVTEWTSEFRPTEGPTGPGPVTLTWQGNRSAWEGGITPWGDVPNGDYVWQISVAPLDGVGRGVGLSGTTKVVRAPKSHDFSDNGSPDLFAVDSTTGNVSVFEGSYLPLQQGFNWFKGATLSGWGGTYDRFVTPGDFGGMSTAPELITRDKSGGLWMHPGAGGLAFAPPVKIGTGWQIYDKIVGGSDLTGDGRPDVLATDTAGGLWLYPATGNYNAPLGARKQIGTGWGIYNEVTATGNIAGAPAGDLVARDKDGVLWQYLGKGDGTFAPRTKIGTGWNTYARVVGIGDIDRDGRNDLVAFDKSDPTARMYWYGGTGDWQAPFKPRVENYFQNSMTDRDWF</sequence>
<dbReference type="RefSeq" id="WP_063738258.1">
    <property type="nucleotide sequence ID" value="NZ_LGUP01000050.1"/>
</dbReference>
<accession>A0A0L8L605</accession>
<evidence type="ECO:0008006" key="5">
    <source>
        <dbReference type="Google" id="ProtNLM"/>
    </source>
</evidence>
<evidence type="ECO:0000256" key="1">
    <source>
        <dbReference type="ARBA" id="ARBA00022729"/>
    </source>
</evidence>
<comment type="caution">
    <text evidence="3">The sequence shown here is derived from an EMBL/GenBank/DDBJ whole genome shotgun (WGS) entry which is preliminary data.</text>
</comment>
<feature type="chain" id="PRO_5005585877" description="VCBS repeat-containing protein" evidence="2">
    <location>
        <begin position="33"/>
        <end position="754"/>
    </location>
</feature>
<dbReference type="PANTHER" id="PTHR46580">
    <property type="entry name" value="SENSOR KINASE-RELATED"/>
    <property type="match status" value="1"/>
</dbReference>
<evidence type="ECO:0000256" key="2">
    <source>
        <dbReference type="SAM" id="SignalP"/>
    </source>
</evidence>
<name>A0A0L8L605_STRVR</name>
<reference evidence="3 4" key="1">
    <citation type="submission" date="2015-06" db="EMBL/GenBank/DDBJ databases">
        <authorList>
            <person name="Hoefler B.C."/>
            <person name="Straight P.D."/>
        </authorList>
    </citation>
    <scope>NUCLEOTIDE SEQUENCE [LARGE SCALE GENOMIC DNA]</scope>
    <source>
        <strain evidence="3 4">NRRL 3427</strain>
    </source>
</reference>